<evidence type="ECO:0000313" key="2">
    <source>
        <dbReference type="EMBL" id="RJS47629.1"/>
    </source>
</evidence>
<reference evidence="3" key="1">
    <citation type="submission" date="2018-09" db="EMBL/GenBank/DDBJ databases">
        <authorList>
            <person name="Zhu H."/>
        </authorList>
    </citation>
    <scope>NUCLEOTIDE SEQUENCE [LARGE SCALE GENOMIC DNA]</scope>
    <source>
        <strain evidence="3">K1W22B-1</strain>
    </source>
</reference>
<dbReference type="Gene3D" id="2.30.110.10">
    <property type="entry name" value="Electron Transport, Fmn-binding Protein, Chain A"/>
    <property type="match status" value="1"/>
</dbReference>
<accession>A0A3A5HAG9</accession>
<dbReference type="Proteomes" id="UP000276542">
    <property type="component" value="Unassembled WGS sequence"/>
</dbReference>
<feature type="region of interest" description="Disordered" evidence="1">
    <location>
        <begin position="168"/>
        <end position="207"/>
    </location>
</feature>
<dbReference type="SUPFAM" id="SSF50475">
    <property type="entry name" value="FMN-binding split barrel"/>
    <property type="match status" value="1"/>
</dbReference>
<dbReference type="PIRSF" id="PIRSF010372">
    <property type="entry name" value="PaiB"/>
    <property type="match status" value="1"/>
</dbReference>
<gene>
    <name evidence="2" type="ORF">D4739_16370</name>
</gene>
<dbReference type="AlphaFoldDB" id="A0A3A5HAG9"/>
<evidence type="ECO:0000313" key="3">
    <source>
        <dbReference type="Proteomes" id="UP000276542"/>
    </source>
</evidence>
<evidence type="ECO:0000256" key="1">
    <source>
        <dbReference type="SAM" id="MobiDB-lite"/>
    </source>
</evidence>
<dbReference type="Pfam" id="PF04299">
    <property type="entry name" value="FMN_bind_2"/>
    <property type="match status" value="1"/>
</dbReference>
<dbReference type="PANTHER" id="PTHR35802">
    <property type="entry name" value="PROTEASE SYNTHASE AND SPORULATION PROTEIN PAI 2"/>
    <property type="match status" value="1"/>
</dbReference>
<dbReference type="InterPro" id="IPR012349">
    <property type="entry name" value="Split_barrel_FMN-bd"/>
</dbReference>
<proteinExistence type="predicted"/>
<dbReference type="RefSeq" id="WP_120061591.1">
    <property type="nucleotide sequence ID" value="NZ_QYRP01000002.1"/>
</dbReference>
<dbReference type="PANTHER" id="PTHR35802:SF1">
    <property type="entry name" value="PROTEASE SYNTHASE AND SPORULATION PROTEIN PAI 2"/>
    <property type="match status" value="1"/>
</dbReference>
<protein>
    <submittedName>
        <fullName evidence="2">FMN-binding negative transcriptional regulator</fullName>
    </submittedName>
</protein>
<sequence>MYVPPFNRMPDAELRSLVASVGSAELITVGSDGFPQASRLPVIWSGERLIFHLAIANPHWRSIVDGAPALAIVTGPEAYISPSWYAAKAEHGRVVPTWNYDAIHFTGRVTVRREPEWLLAAVTELTDLHEGVREEPWAVSDAPETYVAQMLKAIVGIDFEITGIEAKAKRSQNRSDHDRAGVVAGLRAEPSRGNATMADQMESDLNP</sequence>
<dbReference type="EMBL" id="QYRP01000002">
    <property type="protein sequence ID" value="RJS47629.1"/>
    <property type="molecule type" value="Genomic_DNA"/>
</dbReference>
<name>A0A3A5HAG9_9ACTN</name>
<organism evidence="2 3">
    <name type="scientific">Nocardioides cavernaquae</name>
    <dbReference type="NCBI Taxonomy" id="2321396"/>
    <lineage>
        <taxon>Bacteria</taxon>
        <taxon>Bacillati</taxon>
        <taxon>Actinomycetota</taxon>
        <taxon>Actinomycetes</taxon>
        <taxon>Propionibacteriales</taxon>
        <taxon>Nocardioidaceae</taxon>
        <taxon>Nocardioides</taxon>
    </lineage>
</organism>
<dbReference type="InterPro" id="IPR007396">
    <property type="entry name" value="TR_PAI2-type"/>
</dbReference>
<comment type="caution">
    <text evidence="2">The sequence shown here is derived from an EMBL/GenBank/DDBJ whole genome shotgun (WGS) entry which is preliminary data.</text>
</comment>
<dbReference type="OrthoDB" id="9794948at2"/>
<keyword evidence="3" id="KW-1185">Reference proteome</keyword>